<gene>
    <name evidence="1" type="ORF">BB561_000366</name>
</gene>
<dbReference type="Pfam" id="PF00378">
    <property type="entry name" value="ECH_1"/>
    <property type="match status" value="1"/>
</dbReference>
<proteinExistence type="predicted"/>
<comment type="caution">
    <text evidence="1">The sequence shown here is derived from an EMBL/GenBank/DDBJ whole genome shotgun (WGS) entry which is preliminary data.</text>
</comment>
<name>A0A2T9YZE3_9FUNG</name>
<dbReference type="InterPro" id="IPR029045">
    <property type="entry name" value="ClpP/crotonase-like_dom_sf"/>
</dbReference>
<dbReference type="InterPro" id="IPR001753">
    <property type="entry name" value="Enoyl-CoA_hydra/iso"/>
</dbReference>
<dbReference type="OrthoDB" id="410701at2759"/>
<dbReference type="GO" id="GO:0005739">
    <property type="term" value="C:mitochondrion"/>
    <property type="evidence" value="ECO:0007669"/>
    <property type="project" value="TreeGrafter"/>
</dbReference>
<dbReference type="PANTHER" id="PTHR11941">
    <property type="entry name" value="ENOYL-COA HYDRATASE-RELATED"/>
    <property type="match status" value="1"/>
</dbReference>
<dbReference type="EMBL" id="MBFR01000008">
    <property type="protein sequence ID" value="PVU97710.1"/>
    <property type="molecule type" value="Genomic_DNA"/>
</dbReference>
<dbReference type="AlphaFoldDB" id="A0A2T9YZE3"/>
<dbReference type="SUPFAM" id="SSF52096">
    <property type="entry name" value="ClpP/crotonase"/>
    <property type="match status" value="1"/>
</dbReference>
<organism evidence="1 2">
    <name type="scientific">Smittium simulii</name>
    <dbReference type="NCBI Taxonomy" id="133385"/>
    <lineage>
        <taxon>Eukaryota</taxon>
        <taxon>Fungi</taxon>
        <taxon>Fungi incertae sedis</taxon>
        <taxon>Zoopagomycota</taxon>
        <taxon>Kickxellomycotina</taxon>
        <taxon>Harpellomycetes</taxon>
        <taxon>Harpellales</taxon>
        <taxon>Legeriomycetaceae</taxon>
        <taxon>Smittium</taxon>
    </lineage>
</organism>
<dbReference type="GO" id="GO:0006635">
    <property type="term" value="P:fatty acid beta-oxidation"/>
    <property type="evidence" value="ECO:0007669"/>
    <property type="project" value="TreeGrafter"/>
</dbReference>
<sequence length="321" mass="35420">MATLMKTSFRATHGFSRLASTRVQLYTRLAVNKAFYSSSFETTNKKHIYQVTYRPVSAETNTELGSQSDLKTQSTRLAIITMKNPPVNMFGLEQVVELRELLSKLEEDKSVRGLVITSEVKNIFSAGIDLNTFLGDSLSLEKFWYQVCKLFGVLYGSRLLTVAAINGHSLALGSVIMLACHDRYALNGSYKLGLNEVQVGLTLPLWLAELLVKVVGTRNAELLGADGCVVGVNEALKCGLIDKVFDGNDALLEGSIERIRLRSKCPERAQTGSMAAIRGEFLAKFNSNIDSQVQNFVQMVKSEETQAYIKRTISSLAAKRS</sequence>
<accession>A0A2T9YZE3</accession>
<dbReference type="PANTHER" id="PTHR11941:SF45">
    <property type="entry name" value="ENOYL-COA DELTA ISOMERASE 1, MITOCHONDRIAL"/>
    <property type="match status" value="1"/>
</dbReference>
<evidence type="ECO:0000313" key="2">
    <source>
        <dbReference type="Proteomes" id="UP000245383"/>
    </source>
</evidence>
<keyword evidence="2" id="KW-1185">Reference proteome</keyword>
<dbReference type="Gene3D" id="3.90.226.10">
    <property type="entry name" value="2-enoyl-CoA Hydratase, Chain A, domain 1"/>
    <property type="match status" value="1"/>
</dbReference>
<evidence type="ECO:0000313" key="1">
    <source>
        <dbReference type="EMBL" id="PVU97710.1"/>
    </source>
</evidence>
<dbReference type="CDD" id="cd06558">
    <property type="entry name" value="crotonase-like"/>
    <property type="match status" value="1"/>
</dbReference>
<dbReference type="STRING" id="133385.A0A2T9YZE3"/>
<dbReference type="Proteomes" id="UP000245383">
    <property type="component" value="Unassembled WGS sequence"/>
</dbReference>
<reference evidence="1 2" key="1">
    <citation type="journal article" date="2018" name="MBio">
        <title>Comparative Genomics Reveals the Core Gene Toolbox for the Fungus-Insect Symbiosis.</title>
        <authorList>
            <person name="Wang Y."/>
            <person name="Stata M."/>
            <person name="Wang W."/>
            <person name="Stajich J.E."/>
            <person name="White M.M."/>
            <person name="Moncalvo J.M."/>
        </authorList>
    </citation>
    <scope>NUCLEOTIDE SEQUENCE [LARGE SCALE GENOMIC DNA]</scope>
    <source>
        <strain evidence="1 2">SWE-8-4</strain>
    </source>
</reference>
<protein>
    <submittedName>
        <fullName evidence="1">Uncharacterized protein</fullName>
    </submittedName>
</protein>
<dbReference type="Gene3D" id="6.10.250.170">
    <property type="match status" value="1"/>
</dbReference>